<gene>
    <name evidence="2" type="ORF">UFOPK2754_00162</name>
    <name evidence="3" type="ORF">UFOPK3543_01533</name>
    <name evidence="4" type="ORF">UFOPK3967_00478</name>
</gene>
<accession>A0A6J7GVY0</accession>
<dbReference type="NCBIfam" id="TIGR03843">
    <property type="entry name" value="SCO1664 family protein"/>
    <property type="match status" value="1"/>
</dbReference>
<feature type="compositionally biased region" description="Acidic residues" evidence="1">
    <location>
        <begin position="10"/>
        <end position="43"/>
    </location>
</feature>
<reference evidence="3" key="1">
    <citation type="submission" date="2020-05" db="EMBL/GenBank/DDBJ databases">
        <authorList>
            <person name="Chiriac C."/>
            <person name="Salcher M."/>
            <person name="Ghai R."/>
            <person name="Kavagutti S V."/>
        </authorList>
    </citation>
    <scope>NUCLEOTIDE SEQUENCE</scope>
</reference>
<name>A0A6J7GVY0_9ZZZZ</name>
<sequence length="284" mass="32152">MSGDAPPQNDDPEPFEDDLFDEYEDDEDDEYEDDDRDAGDETESPFRQRPPIETARALRLLEQGEISIIGRMPRSSNATFLVDLEHDGLVAQGIYKPAKGERPLWDFPSGLYRREVAAFDLSEQLGWHLVPPTVVRDGPLGDGSLQLFVPADFQQHYFTIRDAGRHVEGLQQLCVLDIMSNNTDRKGGHVLLDPENRIWAIDNGLSFHAEFKLRTVIWDFGGQAVPRPILDAVVKFLDDGLSDVLAEKLDVFERDAVLARSKAIVQEGRFPIDHTGRRYPWPLV</sequence>
<evidence type="ECO:0000313" key="4">
    <source>
        <dbReference type="EMBL" id="CAB4982998.1"/>
    </source>
</evidence>
<dbReference type="EMBL" id="CAEZYR010000003">
    <property type="protein sequence ID" value="CAB4726265.1"/>
    <property type="molecule type" value="Genomic_DNA"/>
</dbReference>
<dbReference type="AlphaFoldDB" id="A0A6J7GVY0"/>
<dbReference type="InterPro" id="IPR022292">
    <property type="entry name" value="CHP03843"/>
</dbReference>
<evidence type="ECO:0000256" key="1">
    <source>
        <dbReference type="SAM" id="MobiDB-lite"/>
    </source>
</evidence>
<protein>
    <submittedName>
        <fullName evidence="3">Unannotated protein</fullName>
    </submittedName>
</protein>
<feature type="region of interest" description="Disordered" evidence="1">
    <location>
        <begin position="1"/>
        <end position="52"/>
    </location>
</feature>
<organism evidence="3">
    <name type="scientific">freshwater metagenome</name>
    <dbReference type="NCBI Taxonomy" id="449393"/>
    <lineage>
        <taxon>unclassified sequences</taxon>
        <taxon>metagenomes</taxon>
        <taxon>ecological metagenomes</taxon>
    </lineage>
</organism>
<dbReference type="EMBL" id="CAFBOS010000019">
    <property type="protein sequence ID" value="CAB4982998.1"/>
    <property type="molecule type" value="Genomic_DNA"/>
</dbReference>
<evidence type="ECO:0000313" key="3">
    <source>
        <dbReference type="EMBL" id="CAB4911454.1"/>
    </source>
</evidence>
<proteinExistence type="predicted"/>
<evidence type="ECO:0000313" key="2">
    <source>
        <dbReference type="EMBL" id="CAB4726265.1"/>
    </source>
</evidence>
<dbReference type="EMBL" id="CAFBMH010000053">
    <property type="protein sequence ID" value="CAB4911454.1"/>
    <property type="molecule type" value="Genomic_DNA"/>
</dbReference>